<reference evidence="9 10" key="1">
    <citation type="submission" date="2024-08" db="EMBL/GenBank/DDBJ databases">
        <authorList>
            <person name="Cucini C."/>
            <person name="Frati F."/>
        </authorList>
    </citation>
    <scope>NUCLEOTIDE SEQUENCE [LARGE SCALE GENOMIC DNA]</scope>
</reference>
<evidence type="ECO:0000256" key="7">
    <source>
        <dbReference type="ARBA" id="ARBA00023170"/>
    </source>
</evidence>
<comment type="caution">
    <text evidence="9">The sequence shown here is derived from an EMBL/GenBank/DDBJ whole genome shotgun (WGS) entry which is preliminary data.</text>
</comment>
<feature type="transmembrane region" description="Helical" evidence="8">
    <location>
        <begin position="281"/>
        <end position="305"/>
    </location>
</feature>
<feature type="transmembrane region" description="Helical" evidence="8">
    <location>
        <begin position="317"/>
        <end position="336"/>
    </location>
</feature>
<feature type="transmembrane region" description="Helical" evidence="8">
    <location>
        <begin position="59"/>
        <end position="81"/>
    </location>
</feature>
<sequence>MLAGQPISDTKMQALIEMEKSRVDDAVFLKSIQHVVVIGRWLGMVSRNDVLSKHKCKRILTIASVRTGFLALCYLINTSFYIRAFILQHEASTIADTLWELQFSVSSIFLLTMYTYFLFETNRFRNLVQTFKSTGPHLHKSFTKFCIVISCLTLGFGTLENSLFDLQIILNTPEGNSTLEYYFHQWFVHWPASIPYNLFLACVLIAIEKCGLWAWIYGDVFCIILAKAIAEKYRMLNNSIKEIKLKSNENLKQLSNIHSISEQLHSEFVALSDLTEETQQFIAPIILGSYVTTVYIVIINIFNWITPCSGFSTALGFLMYEFCHFFVRISTLTYFLSEVHHVGTSIVETIQECPKLLYNLTNNMLESFIRKKKLSTRSKLWIHPTVCLVTGVEQRHGDFPTGKNKSNTIFLSGLRLVIFIGRCLGIVSRNDVLRNNESERKLSISTVMSGCLAIFFSINAVLLVRATILRYQRSPSTSEKLGAFTLPGYACTMFFVYAYLFFATKRFRNIVLNFQSANQTFPTQFSPTFPRFCWLATIICLLFGVTENIMYDIQNLKRSASDKAKVNSTLEFYFKHTFYHWSELIPYHPVITVLYIIIIKCGTWGWVYGDVIAIILMRAIAEKFKAVNDNIKELILSNVKQTISGPAERKTKNDARLLGGLSHIVFIGRCLGIVSRSDVLSKSECLKTFTVSSCFSGTLAAFLLVNSILIIIANSNRIKNLPTISEKLEEISLPFYASTMFFLYVF</sequence>
<name>A0ABP1S708_9HEXA</name>
<keyword evidence="6 8" id="KW-0472">Membrane</keyword>
<feature type="transmembrane region" description="Helical" evidence="8">
    <location>
        <begin position="532"/>
        <end position="551"/>
    </location>
</feature>
<keyword evidence="5 8" id="KW-1133">Transmembrane helix</keyword>
<protein>
    <recommendedName>
        <fullName evidence="11">Gustatory receptor</fullName>
    </recommendedName>
</protein>
<feature type="transmembrane region" description="Helical" evidence="8">
    <location>
        <begin position="695"/>
        <end position="713"/>
    </location>
</feature>
<keyword evidence="4 8" id="KW-0812">Transmembrane</keyword>
<comment type="similarity">
    <text evidence="2">Belongs to the insect chemoreceptor superfamily. Gustatory receptor (GR) family. Gr5a subfamily.</text>
</comment>
<comment type="subcellular location">
    <subcellularLocation>
        <location evidence="1">Cell membrane</location>
        <topology evidence="1">Multi-pass membrane protein</topology>
    </subcellularLocation>
</comment>
<evidence type="ECO:0000256" key="6">
    <source>
        <dbReference type="ARBA" id="ARBA00023136"/>
    </source>
</evidence>
<evidence type="ECO:0000256" key="4">
    <source>
        <dbReference type="ARBA" id="ARBA00022692"/>
    </source>
</evidence>
<feature type="transmembrane region" description="Helical" evidence="8">
    <location>
        <begin position="481"/>
        <end position="502"/>
    </location>
</feature>
<dbReference type="EMBL" id="CAXLJM020000164">
    <property type="protein sequence ID" value="CAL8145522.1"/>
    <property type="molecule type" value="Genomic_DNA"/>
</dbReference>
<keyword evidence="3" id="KW-1003">Cell membrane</keyword>
<feature type="transmembrane region" description="Helical" evidence="8">
    <location>
        <begin position="657"/>
        <end position="675"/>
    </location>
</feature>
<feature type="transmembrane region" description="Helical" evidence="8">
    <location>
        <begin position="447"/>
        <end position="469"/>
    </location>
</feature>
<feature type="transmembrane region" description="Helical" evidence="8">
    <location>
        <begin position="101"/>
        <end position="120"/>
    </location>
</feature>
<evidence type="ECO:0000313" key="10">
    <source>
        <dbReference type="Proteomes" id="UP001642540"/>
    </source>
</evidence>
<dbReference type="Pfam" id="PF06151">
    <property type="entry name" value="Trehalose_recp"/>
    <property type="match status" value="2"/>
</dbReference>
<evidence type="ECO:0000256" key="8">
    <source>
        <dbReference type="SAM" id="Phobius"/>
    </source>
</evidence>
<feature type="transmembrane region" description="Helical" evidence="8">
    <location>
        <begin position="141"/>
        <end position="159"/>
    </location>
</feature>
<evidence type="ECO:0000256" key="1">
    <source>
        <dbReference type="ARBA" id="ARBA00004651"/>
    </source>
</evidence>
<dbReference type="InterPro" id="IPR009318">
    <property type="entry name" value="Gustatory_rcpt"/>
</dbReference>
<evidence type="ECO:0000256" key="5">
    <source>
        <dbReference type="ARBA" id="ARBA00022989"/>
    </source>
</evidence>
<evidence type="ECO:0000256" key="2">
    <source>
        <dbReference type="ARBA" id="ARBA00005327"/>
    </source>
</evidence>
<evidence type="ECO:0008006" key="11">
    <source>
        <dbReference type="Google" id="ProtNLM"/>
    </source>
</evidence>
<feature type="transmembrane region" description="Helical" evidence="8">
    <location>
        <begin position="409"/>
        <end position="427"/>
    </location>
</feature>
<feature type="transmembrane region" description="Helical" evidence="8">
    <location>
        <begin position="187"/>
        <end position="207"/>
    </location>
</feature>
<organism evidence="9 10">
    <name type="scientific">Orchesella dallaii</name>
    <dbReference type="NCBI Taxonomy" id="48710"/>
    <lineage>
        <taxon>Eukaryota</taxon>
        <taxon>Metazoa</taxon>
        <taxon>Ecdysozoa</taxon>
        <taxon>Arthropoda</taxon>
        <taxon>Hexapoda</taxon>
        <taxon>Collembola</taxon>
        <taxon>Entomobryomorpha</taxon>
        <taxon>Entomobryoidea</taxon>
        <taxon>Orchesellidae</taxon>
        <taxon>Orchesellinae</taxon>
        <taxon>Orchesella</taxon>
    </lineage>
</organism>
<accession>A0ABP1S708</accession>
<feature type="transmembrane region" description="Helical" evidence="8">
    <location>
        <begin position="212"/>
        <end position="230"/>
    </location>
</feature>
<feature type="transmembrane region" description="Helical" evidence="8">
    <location>
        <begin position="593"/>
        <end position="616"/>
    </location>
</feature>
<evidence type="ECO:0000313" key="9">
    <source>
        <dbReference type="EMBL" id="CAL8145522.1"/>
    </source>
</evidence>
<proteinExistence type="inferred from homology"/>
<dbReference type="Proteomes" id="UP001642540">
    <property type="component" value="Unassembled WGS sequence"/>
</dbReference>
<keyword evidence="7" id="KW-0675">Receptor</keyword>
<dbReference type="PANTHER" id="PTHR21421">
    <property type="entry name" value="GUSTATORY RECEPTOR"/>
    <property type="match status" value="1"/>
</dbReference>
<keyword evidence="10" id="KW-1185">Reference proteome</keyword>
<evidence type="ECO:0000256" key="3">
    <source>
        <dbReference type="ARBA" id="ARBA00022475"/>
    </source>
</evidence>
<gene>
    <name evidence="9" type="ORF">ODALV1_LOCUS30519</name>
</gene>
<dbReference type="PANTHER" id="PTHR21421:SF29">
    <property type="entry name" value="GUSTATORY RECEPTOR 5A FOR TREHALOSE-RELATED"/>
    <property type="match status" value="1"/>
</dbReference>